<evidence type="ECO:0000313" key="7">
    <source>
        <dbReference type="Proteomes" id="UP000645462"/>
    </source>
</evidence>
<evidence type="ECO:0000256" key="3">
    <source>
        <dbReference type="ARBA" id="ARBA00022989"/>
    </source>
</evidence>
<accession>A0ABQ1KJ26</accession>
<comment type="similarity">
    <text evidence="5">Belongs to the 4-toluene sulfonate uptake permease (TSUP) (TC 2.A.102) family.</text>
</comment>
<evidence type="ECO:0000313" key="6">
    <source>
        <dbReference type="EMBL" id="GGC00669.1"/>
    </source>
</evidence>
<keyword evidence="7" id="KW-1185">Reference proteome</keyword>
<keyword evidence="2 5" id="KW-0812">Transmembrane</keyword>
<evidence type="ECO:0000256" key="1">
    <source>
        <dbReference type="ARBA" id="ARBA00004141"/>
    </source>
</evidence>
<name>A0ABQ1KJ26_9RHOB</name>
<dbReference type="Proteomes" id="UP000645462">
    <property type="component" value="Unassembled WGS sequence"/>
</dbReference>
<feature type="transmembrane region" description="Helical" evidence="5">
    <location>
        <begin position="201"/>
        <end position="218"/>
    </location>
</feature>
<evidence type="ECO:0000256" key="4">
    <source>
        <dbReference type="ARBA" id="ARBA00023136"/>
    </source>
</evidence>
<dbReference type="EMBL" id="BMFC01000003">
    <property type="protein sequence ID" value="GGC00669.1"/>
    <property type="molecule type" value="Genomic_DNA"/>
</dbReference>
<feature type="transmembrane region" description="Helical" evidence="5">
    <location>
        <begin position="98"/>
        <end position="117"/>
    </location>
</feature>
<feature type="transmembrane region" description="Helical" evidence="5">
    <location>
        <begin position="138"/>
        <end position="163"/>
    </location>
</feature>
<sequence>MTLEILIFLAAGLVGGMVNSAAGGAKLFVFPMLLASGLPPIAANVTQGVALWPAQLSAVWVYRRELRDDAQTLARQFLPALLGAVAGSVVMVNSGNDVFVRVVPFLLCVAVVAIVLGPKTTDLMRWAFPGDRLRAATAVLLTLIGFYGGFFGAGMGFMLLAVLSASTGQGLGRVNGAKNLFAAGIQSAAVIPMMLSGLTDWLAAGCVLAGGLVGGYFGASITRRLPEKPLRIGVAVLGLGLTLSFLFS</sequence>
<gene>
    <name evidence="6" type="ORF">GCM10011363_16590</name>
</gene>
<keyword evidence="5" id="KW-1003">Cell membrane</keyword>
<proteinExistence type="inferred from homology"/>
<organism evidence="6 7">
    <name type="scientific">Marivita lacus</name>
    <dbReference type="NCBI Taxonomy" id="1323742"/>
    <lineage>
        <taxon>Bacteria</taxon>
        <taxon>Pseudomonadati</taxon>
        <taxon>Pseudomonadota</taxon>
        <taxon>Alphaproteobacteria</taxon>
        <taxon>Rhodobacterales</taxon>
        <taxon>Roseobacteraceae</taxon>
        <taxon>Marivita</taxon>
    </lineage>
</organism>
<dbReference type="RefSeq" id="WP_188481563.1">
    <property type="nucleotide sequence ID" value="NZ_BMFC01000003.1"/>
</dbReference>
<dbReference type="PANTHER" id="PTHR43701:SF2">
    <property type="entry name" value="MEMBRANE TRANSPORTER PROTEIN YJNA-RELATED"/>
    <property type="match status" value="1"/>
</dbReference>
<protein>
    <recommendedName>
        <fullName evidence="5">Probable membrane transporter protein</fullName>
    </recommendedName>
</protein>
<evidence type="ECO:0000256" key="5">
    <source>
        <dbReference type="RuleBase" id="RU363041"/>
    </source>
</evidence>
<keyword evidence="4 5" id="KW-0472">Membrane</keyword>
<dbReference type="PANTHER" id="PTHR43701">
    <property type="entry name" value="MEMBRANE TRANSPORTER PROTEIN MJ0441-RELATED"/>
    <property type="match status" value="1"/>
</dbReference>
<dbReference type="InterPro" id="IPR002781">
    <property type="entry name" value="TM_pro_TauE-like"/>
</dbReference>
<evidence type="ECO:0000256" key="2">
    <source>
        <dbReference type="ARBA" id="ARBA00022692"/>
    </source>
</evidence>
<dbReference type="InterPro" id="IPR051598">
    <property type="entry name" value="TSUP/Inactive_protease-like"/>
</dbReference>
<dbReference type="Pfam" id="PF01925">
    <property type="entry name" value="TauE"/>
    <property type="match status" value="1"/>
</dbReference>
<reference evidence="7" key="1">
    <citation type="journal article" date="2019" name="Int. J. Syst. Evol. Microbiol.">
        <title>The Global Catalogue of Microorganisms (GCM) 10K type strain sequencing project: providing services to taxonomists for standard genome sequencing and annotation.</title>
        <authorList>
            <consortium name="The Broad Institute Genomics Platform"/>
            <consortium name="The Broad Institute Genome Sequencing Center for Infectious Disease"/>
            <person name="Wu L."/>
            <person name="Ma J."/>
        </authorList>
    </citation>
    <scope>NUCLEOTIDE SEQUENCE [LARGE SCALE GENOMIC DNA]</scope>
    <source>
        <strain evidence="7">CGMCC 1.12478</strain>
    </source>
</reference>
<comment type="subcellular location">
    <subcellularLocation>
        <location evidence="5">Cell membrane</location>
        <topology evidence="5">Multi-pass membrane protein</topology>
    </subcellularLocation>
    <subcellularLocation>
        <location evidence="1">Membrane</location>
        <topology evidence="1">Multi-pass membrane protein</topology>
    </subcellularLocation>
</comment>
<keyword evidence="3 5" id="KW-1133">Transmembrane helix</keyword>
<comment type="caution">
    <text evidence="6">The sequence shown here is derived from an EMBL/GenBank/DDBJ whole genome shotgun (WGS) entry which is preliminary data.</text>
</comment>
<feature type="transmembrane region" description="Helical" evidence="5">
    <location>
        <begin position="230"/>
        <end position="247"/>
    </location>
</feature>